<dbReference type="EMBL" id="HBIC01040222">
    <property type="protein sequence ID" value="CAE0291818.1"/>
    <property type="molecule type" value="Transcribed_RNA"/>
</dbReference>
<feature type="transmembrane region" description="Helical" evidence="2">
    <location>
        <begin position="6"/>
        <end position="25"/>
    </location>
</feature>
<evidence type="ECO:0000313" key="3">
    <source>
        <dbReference type="EMBL" id="CAE0291818.1"/>
    </source>
</evidence>
<keyword evidence="2" id="KW-0472">Membrane</keyword>
<keyword evidence="2" id="KW-1133">Transmembrane helix</keyword>
<sequence length="218" mass="23455">MAFAHNVTSLVLSILAWIFFIIGCIGNSTGDFNVENAPWIIVNPDGNAEHIFFGTQAFYQENNQNGTPEDLTKYSNCENQFSFCTPCKDNGRVTFAMLCIAVIFAAFAIIFSTVLIFAEVASVQYTNLAFTSAATIMACVGWSVFMHRCYNAIDDATNHLEYGAAGSITLLGFLVMGVNVMVNIWSIACPCNATAGASSKGTPAAVPQTEVEEAKPVV</sequence>
<evidence type="ECO:0000256" key="1">
    <source>
        <dbReference type="SAM" id="MobiDB-lite"/>
    </source>
</evidence>
<dbReference type="AlphaFoldDB" id="A0A7S3M9T0"/>
<evidence type="ECO:0000256" key="2">
    <source>
        <dbReference type="SAM" id="Phobius"/>
    </source>
</evidence>
<reference evidence="3" key="1">
    <citation type="submission" date="2021-01" db="EMBL/GenBank/DDBJ databases">
        <authorList>
            <person name="Corre E."/>
            <person name="Pelletier E."/>
            <person name="Niang G."/>
            <person name="Scheremetjew M."/>
            <person name="Finn R."/>
            <person name="Kale V."/>
            <person name="Holt S."/>
            <person name="Cochrane G."/>
            <person name="Meng A."/>
            <person name="Brown T."/>
            <person name="Cohen L."/>
        </authorList>
    </citation>
    <scope>NUCLEOTIDE SEQUENCE</scope>
    <source>
        <strain evidence="3">CCAP 955/1</strain>
    </source>
</reference>
<keyword evidence="2" id="KW-0812">Transmembrane</keyword>
<organism evidence="3">
    <name type="scientific">Spumella elongata</name>
    <dbReference type="NCBI Taxonomy" id="89044"/>
    <lineage>
        <taxon>Eukaryota</taxon>
        <taxon>Sar</taxon>
        <taxon>Stramenopiles</taxon>
        <taxon>Ochrophyta</taxon>
        <taxon>Chrysophyceae</taxon>
        <taxon>Chromulinales</taxon>
        <taxon>Chromulinaceae</taxon>
        <taxon>Spumella</taxon>
    </lineage>
</organism>
<name>A0A7S3M9T0_9STRA</name>
<feature type="transmembrane region" description="Helical" evidence="2">
    <location>
        <begin position="162"/>
        <end position="185"/>
    </location>
</feature>
<feature type="transmembrane region" description="Helical" evidence="2">
    <location>
        <begin position="95"/>
        <end position="118"/>
    </location>
</feature>
<feature type="transmembrane region" description="Helical" evidence="2">
    <location>
        <begin position="130"/>
        <end position="150"/>
    </location>
</feature>
<protein>
    <submittedName>
        <fullName evidence="3">Uncharacterized protein</fullName>
    </submittedName>
</protein>
<proteinExistence type="predicted"/>
<feature type="region of interest" description="Disordered" evidence="1">
    <location>
        <begin position="199"/>
        <end position="218"/>
    </location>
</feature>
<gene>
    <name evidence="3" type="ORF">SELO1098_LOCUS20664</name>
</gene>
<accession>A0A7S3M9T0</accession>